<organism evidence="13 14">
    <name type="scientific">Allacma fusca</name>
    <dbReference type="NCBI Taxonomy" id="39272"/>
    <lineage>
        <taxon>Eukaryota</taxon>
        <taxon>Metazoa</taxon>
        <taxon>Ecdysozoa</taxon>
        <taxon>Arthropoda</taxon>
        <taxon>Hexapoda</taxon>
        <taxon>Collembola</taxon>
        <taxon>Symphypleona</taxon>
        <taxon>Sminthuridae</taxon>
        <taxon>Allacma</taxon>
    </lineage>
</organism>
<dbReference type="Pfam" id="PF13193">
    <property type="entry name" value="AMP-binding_C"/>
    <property type="match status" value="1"/>
</dbReference>
<dbReference type="GO" id="GO:0004467">
    <property type="term" value="F:long-chain fatty acid-CoA ligase activity"/>
    <property type="evidence" value="ECO:0007669"/>
    <property type="project" value="UniProtKB-EC"/>
</dbReference>
<keyword evidence="14" id="KW-1185">Reference proteome</keyword>
<evidence type="ECO:0000256" key="10">
    <source>
        <dbReference type="SAM" id="Phobius"/>
    </source>
</evidence>
<dbReference type="GO" id="GO:0005324">
    <property type="term" value="F:long-chain fatty acid transmembrane transporter activity"/>
    <property type="evidence" value="ECO:0007669"/>
    <property type="project" value="TreeGrafter"/>
</dbReference>
<dbReference type="Pfam" id="PF00501">
    <property type="entry name" value="AMP-binding"/>
    <property type="match status" value="1"/>
</dbReference>
<evidence type="ECO:0000313" key="14">
    <source>
        <dbReference type="Proteomes" id="UP000708208"/>
    </source>
</evidence>
<evidence type="ECO:0000256" key="4">
    <source>
        <dbReference type="ARBA" id="ARBA00022832"/>
    </source>
</evidence>
<dbReference type="GO" id="GO:0005789">
    <property type="term" value="C:endoplasmic reticulum membrane"/>
    <property type="evidence" value="ECO:0007669"/>
    <property type="project" value="TreeGrafter"/>
</dbReference>
<name>A0A8J2KNA6_9HEXA</name>
<keyword evidence="5" id="KW-0067">ATP-binding</keyword>
<dbReference type="GO" id="GO:0005524">
    <property type="term" value="F:ATP binding"/>
    <property type="evidence" value="ECO:0007669"/>
    <property type="project" value="UniProtKB-KW"/>
</dbReference>
<feature type="domain" description="AMP-binding enzyme C-terminal" evidence="12">
    <location>
        <begin position="307"/>
        <end position="382"/>
    </location>
</feature>
<evidence type="ECO:0000259" key="12">
    <source>
        <dbReference type="Pfam" id="PF13193"/>
    </source>
</evidence>
<evidence type="ECO:0000256" key="8">
    <source>
        <dbReference type="ARBA" id="ARBA00041297"/>
    </source>
</evidence>
<proteinExistence type="inferred from homology"/>
<evidence type="ECO:0000256" key="9">
    <source>
        <dbReference type="ARBA" id="ARBA00048666"/>
    </source>
</evidence>
<comment type="catalytic activity">
    <reaction evidence="7">
        <text>a very long-chain fatty acid + ATP + CoA = a very long-chain fatty acyl-CoA + AMP + diphosphate</text>
        <dbReference type="Rhea" id="RHEA:54536"/>
        <dbReference type="ChEBI" id="CHEBI:30616"/>
        <dbReference type="ChEBI" id="CHEBI:33019"/>
        <dbReference type="ChEBI" id="CHEBI:57287"/>
        <dbReference type="ChEBI" id="CHEBI:58950"/>
        <dbReference type="ChEBI" id="CHEBI:138261"/>
        <dbReference type="ChEBI" id="CHEBI:456215"/>
    </reaction>
    <physiologicalReaction direction="left-to-right" evidence="7">
        <dbReference type="Rhea" id="RHEA:54537"/>
    </physiologicalReaction>
</comment>
<dbReference type="EMBL" id="CAJVCH010398566">
    <property type="protein sequence ID" value="CAG7817610.1"/>
    <property type="molecule type" value="Genomic_DNA"/>
</dbReference>
<sequence length="436" mass="49469">MPTEITSSELTILVYVLVIFVAASFSYIAIKHYKIIWIVLRTSRRDLRGIFRLARNVIRIGIVQFRNNTVGDEFNQTVAKYPCKTCFYFQDQSWNFKDVHELSNKIGNYFSTQGFRKGDVIGIFMENSPLYAITWLGLSKIGVVSALVNTSLREKSLKHSLDIVNCKGLVYSEELSDAVQYLITGGNLSVPIFRLPKAATIKHARYFLGSLTAHYLHDIKADDILFEILPESPLDRQHSVRLMLDFQGYAGSAGNTEKKKAQNVIKPGDVVFRSGDRMVMDELGYFYFKDRCGDTFRWKGENVSTTEVESVIASITQLKDCIVYGVLIPNTDGRAGMAAIVDQNNCLDLELLSANIQIKLPAYARPLFLRLTKEIDKTETHKMKKLHMQEEGFDIDRISDPIYFYQGGNYVLLQKPLYHQILAGEGELFTFRIGGS</sequence>
<dbReference type="OrthoDB" id="288590at2759"/>
<comment type="similarity">
    <text evidence="1">Belongs to the ATP-dependent AMP-binding enzyme family.</text>
</comment>
<comment type="catalytic activity">
    <reaction evidence="9">
        <text>tetracosanoate + ATP + CoA = tetracosanoyl-CoA + AMP + diphosphate</text>
        <dbReference type="Rhea" id="RHEA:33639"/>
        <dbReference type="ChEBI" id="CHEBI:30616"/>
        <dbReference type="ChEBI" id="CHEBI:31014"/>
        <dbReference type="ChEBI" id="CHEBI:33019"/>
        <dbReference type="ChEBI" id="CHEBI:57287"/>
        <dbReference type="ChEBI" id="CHEBI:65052"/>
        <dbReference type="ChEBI" id="CHEBI:456215"/>
    </reaction>
    <physiologicalReaction direction="left-to-right" evidence="9">
        <dbReference type="Rhea" id="RHEA:33640"/>
    </physiologicalReaction>
</comment>
<evidence type="ECO:0000259" key="11">
    <source>
        <dbReference type="Pfam" id="PF00501"/>
    </source>
</evidence>
<dbReference type="Proteomes" id="UP000708208">
    <property type="component" value="Unassembled WGS sequence"/>
</dbReference>
<evidence type="ECO:0000256" key="3">
    <source>
        <dbReference type="ARBA" id="ARBA00022741"/>
    </source>
</evidence>
<evidence type="ECO:0000313" key="13">
    <source>
        <dbReference type="EMBL" id="CAG7817610.1"/>
    </source>
</evidence>
<comment type="caution">
    <text evidence="13">The sequence shown here is derived from an EMBL/GenBank/DDBJ whole genome shotgun (WGS) entry which is preliminary data.</text>
</comment>
<keyword evidence="4" id="KW-0276">Fatty acid metabolism</keyword>
<dbReference type="PANTHER" id="PTHR43107">
    <property type="entry name" value="LONG-CHAIN FATTY ACID TRANSPORT PROTEIN"/>
    <property type="match status" value="1"/>
</dbReference>
<feature type="domain" description="AMP-dependent synthetase/ligase" evidence="11">
    <location>
        <begin position="74"/>
        <end position="173"/>
    </location>
</feature>
<evidence type="ECO:0000256" key="5">
    <source>
        <dbReference type="ARBA" id="ARBA00022840"/>
    </source>
</evidence>
<dbReference type="InterPro" id="IPR000873">
    <property type="entry name" value="AMP-dep_synth/lig_dom"/>
</dbReference>
<feature type="transmembrane region" description="Helical" evidence="10">
    <location>
        <begin position="12"/>
        <end position="30"/>
    </location>
</feature>
<reference evidence="13" key="1">
    <citation type="submission" date="2021-06" db="EMBL/GenBank/DDBJ databases">
        <authorList>
            <person name="Hodson N. C."/>
            <person name="Mongue J. A."/>
            <person name="Jaron S. K."/>
        </authorList>
    </citation>
    <scope>NUCLEOTIDE SEQUENCE</scope>
</reference>
<keyword evidence="10" id="KW-0812">Transmembrane</keyword>
<evidence type="ECO:0000256" key="2">
    <source>
        <dbReference type="ARBA" id="ARBA00022598"/>
    </source>
</evidence>
<dbReference type="GO" id="GO:0005886">
    <property type="term" value="C:plasma membrane"/>
    <property type="evidence" value="ECO:0007669"/>
    <property type="project" value="TreeGrafter"/>
</dbReference>
<protein>
    <recommendedName>
        <fullName evidence="6">long-chain-fatty-acid--CoA ligase</fullName>
        <ecNumber evidence="6">6.2.1.3</ecNumber>
    </recommendedName>
    <alternativeName>
        <fullName evidence="8">Long-chain-fatty-acid--CoA ligase</fullName>
    </alternativeName>
</protein>
<dbReference type="InterPro" id="IPR025110">
    <property type="entry name" value="AMP-bd_C"/>
</dbReference>
<dbReference type="AlphaFoldDB" id="A0A8J2KNA6"/>
<keyword evidence="10" id="KW-0472">Membrane</keyword>
<keyword evidence="10" id="KW-1133">Transmembrane helix</keyword>
<keyword evidence="2" id="KW-0436">Ligase</keyword>
<keyword evidence="3" id="KW-0547">Nucleotide-binding</keyword>
<evidence type="ECO:0000256" key="1">
    <source>
        <dbReference type="ARBA" id="ARBA00006432"/>
    </source>
</evidence>
<evidence type="ECO:0000256" key="6">
    <source>
        <dbReference type="ARBA" id="ARBA00026121"/>
    </source>
</evidence>
<keyword evidence="4" id="KW-0443">Lipid metabolism</keyword>
<dbReference type="FunFam" id="3.30.300.30:FF:000002">
    <property type="entry name" value="Long-chain fatty acid transport protein 1"/>
    <property type="match status" value="1"/>
</dbReference>
<dbReference type="EC" id="6.2.1.3" evidence="6"/>
<gene>
    <name evidence="13" type="ORF">AFUS01_LOCUS28165</name>
</gene>
<dbReference type="GO" id="GO:0044539">
    <property type="term" value="P:long-chain fatty acid import into cell"/>
    <property type="evidence" value="ECO:0007669"/>
    <property type="project" value="TreeGrafter"/>
</dbReference>
<evidence type="ECO:0000256" key="7">
    <source>
        <dbReference type="ARBA" id="ARBA00036527"/>
    </source>
</evidence>
<accession>A0A8J2KNA6</accession>
<dbReference type="PANTHER" id="PTHR43107:SF15">
    <property type="entry name" value="FATTY ACID TRANSPORT PROTEIN 3, ISOFORM A"/>
    <property type="match status" value="1"/>
</dbReference>